<evidence type="ECO:0000256" key="7">
    <source>
        <dbReference type="SAM" id="Phobius"/>
    </source>
</evidence>
<dbReference type="Gene3D" id="1.20.1540.10">
    <property type="entry name" value="Rhomboid-like"/>
    <property type="match status" value="1"/>
</dbReference>
<evidence type="ECO:0000259" key="8">
    <source>
        <dbReference type="Pfam" id="PF01694"/>
    </source>
</evidence>
<dbReference type="PANTHER" id="PTHR43731">
    <property type="entry name" value="RHOMBOID PROTEASE"/>
    <property type="match status" value="1"/>
</dbReference>
<feature type="domain" description="Peptidase S54 rhomboid" evidence="8">
    <location>
        <begin position="108"/>
        <end position="237"/>
    </location>
</feature>
<accession>A0A4Q9KP99</accession>
<keyword evidence="9" id="KW-0645">Protease</keyword>
<feature type="transmembrane region" description="Helical" evidence="7">
    <location>
        <begin position="202"/>
        <end position="220"/>
    </location>
</feature>
<keyword evidence="4" id="KW-0378">Hydrolase</keyword>
<keyword evidence="6 7" id="KW-0472">Membrane</keyword>
<evidence type="ECO:0000256" key="6">
    <source>
        <dbReference type="ARBA" id="ARBA00023136"/>
    </source>
</evidence>
<keyword evidence="10" id="KW-1185">Reference proteome</keyword>
<keyword evidence="3 7" id="KW-0812">Transmembrane</keyword>
<evidence type="ECO:0000256" key="2">
    <source>
        <dbReference type="ARBA" id="ARBA00009045"/>
    </source>
</evidence>
<feature type="transmembrane region" description="Helical" evidence="7">
    <location>
        <begin position="39"/>
        <end position="57"/>
    </location>
</feature>
<dbReference type="Proteomes" id="UP000291933">
    <property type="component" value="Unassembled WGS sequence"/>
</dbReference>
<comment type="subcellular location">
    <subcellularLocation>
        <location evidence="1">Membrane</location>
        <topology evidence="1">Multi-pass membrane protein</topology>
    </subcellularLocation>
</comment>
<dbReference type="GO" id="GO:0016020">
    <property type="term" value="C:membrane"/>
    <property type="evidence" value="ECO:0007669"/>
    <property type="project" value="UniProtKB-SubCell"/>
</dbReference>
<organism evidence="9 10">
    <name type="scientific">Propioniciclava tarda</name>
    <dbReference type="NCBI Taxonomy" id="433330"/>
    <lineage>
        <taxon>Bacteria</taxon>
        <taxon>Bacillati</taxon>
        <taxon>Actinomycetota</taxon>
        <taxon>Actinomycetes</taxon>
        <taxon>Propionibacteriales</taxon>
        <taxon>Propionibacteriaceae</taxon>
        <taxon>Propioniciclava</taxon>
    </lineage>
</organism>
<gene>
    <name evidence="9" type="ORF">ET996_00905</name>
</gene>
<feature type="transmembrane region" description="Helical" evidence="7">
    <location>
        <begin position="174"/>
        <end position="193"/>
    </location>
</feature>
<evidence type="ECO:0000256" key="3">
    <source>
        <dbReference type="ARBA" id="ARBA00022692"/>
    </source>
</evidence>
<keyword evidence="5 7" id="KW-1133">Transmembrane helix</keyword>
<evidence type="ECO:0000313" key="9">
    <source>
        <dbReference type="EMBL" id="TBT96446.1"/>
    </source>
</evidence>
<dbReference type="Pfam" id="PF01694">
    <property type="entry name" value="Rhomboid"/>
    <property type="match status" value="1"/>
</dbReference>
<dbReference type="InterPro" id="IPR035952">
    <property type="entry name" value="Rhomboid-like_sf"/>
</dbReference>
<evidence type="ECO:0000313" key="10">
    <source>
        <dbReference type="Proteomes" id="UP000291933"/>
    </source>
</evidence>
<feature type="transmembrane region" description="Helical" evidence="7">
    <location>
        <begin position="149"/>
        <end position="168"/>
    </location>
</feature>
<evidence type="ECO:0000256" key="4">
    <source>
        <dbReference type="ARBA" id="ARBA00022801"/>
    </source>
</evidence>
<dbReference type="OrthoDB" id="9807874at2"/>
<comment type="caution">
    <text evidence="9">The sequence shown here is derived from an EMBL/GenBank/DDBJ whole genome shotgun (WGS) entry which is preliminary data.</text>
</comment>
<dbReference type="AlphaFoldDB" id="A0A4Q9KP99"/>
<feature type="transmembrane region" description="Helical" evidence="7">
    <location>
        <begin position="109"/>
        <end position="137"/>
    </location>
</feature>
<comment type="similarity">
    <text evidence="2">Belongs to the peptidase S54 family.</text>
</comment>
<name>A0A4Q9KP99_PROTD</name>
<dbReference type="SUPFAM" id="SSF144091">
    <property type="entry name" value="Rhomboid-like"/>
    <property type="match status" value="1"/>
</dbReference>
<evidence type="ECO:0000256" key="5">
    <source>
        <dbReference type="ARBA" id="ARBA00022989"/>
    </source>
</evidence>
<feature type="transmembrane region" description="Helical" evidence="7">
    <location>
        <begin position="251"/>
        <end position="271"/>
    </location>
</feature>
<dbReference type="GO" id="GO:0006508">
    <property type="term" value="P:proteolysis"/>
    <property type="evidence" value="ECO:0007669"/>
    <property type="project" value="UniProtKB-KW"/>
</dbReference>
<sequence length="273" mass="28210">MLQAPVGFQCPDCVAEAQAQVRPAMARAQRASVLRSIKTAPATLTLIALNVAVWLGITLTGGDSSRLVDQLALHANATCGIGDATYIRVTAAACAASGGVYFPGVSQGAWWQILTSAFTHISPVHIGFNMLALWFLGPQLERVLGLGRFVALYALSALAGSAAVYWLADPDSTTVGASGAVFGLMGALLVIAWRRGGDLQNLLMWLGINIAFTFFGGAGISWQGHLGGLAGGLAIAGISMLDRGRASARTWLLLGLVGLALVAVIAVRVLGLA</sequence>
<dbReference type="EMBL" id="SDMR01000001">
    <property type="protein sequence ID" value="TBT96446.1"/>
    <property type="molecule type" value="Genomic_DNA"/>
</dbReference>
<dbReference type="InterPro" id="IPR022764">
    <property type="entry name" value="Peptidase_S54_rhomboid_dom"/>
</dbReference>
<protein>
    <submittedName>
        <fullName evidence="9">Rhomboid family intramembrane serine protease</fullName>
    </submittedName>
</protein>
<dbReference type="InterPro" id="IPR050925">
    <property type="entry name" value="Rhomboid_protease_S54"/>
</dbReference>
<dbReference type="PANTHER" id="PTHR43731:SF14">
    <property type="entry name" value="PRESENILIN-ASSOCIATED RHOMBOID-LIKE PROTEIN, MITOCHONDRIAL"/>
    <property type="match status" value="1"/>
</dbReference>
<dbReference type="GO" id="GO:0004252">
    <property type="term" value="F:serine-type endopeptidase activity"/>
    <property type="evidence" value="ECO:0007669"/>
    <property type="project" value="InterPro"/>
</dbReference>
<reference evidence="9 10" key="1">
    <citation type="submission" date="2019-01" db="EMBL/GenBank/DDBJ databases">
        <title>Lactibacter flavus gen. nov., sp. nov., a novel bacterium of the family Propionibacteriaceae isolated from raw milk and dairy products.</title>
        <authorList>
            <person name="Huptas C."/>
            <person name="Wenning M."/>
            <person name="Breitenwieser F."/>
            <person name="Doll E."/>
            <person name="Von Neubeck M."/>
            <person name="Busse H.-J."/>
            <person name="Scherer S."/>
        </authorList>
    </citation>
    <scope>NUCLEOTIDE SEQUENCE [LARGE SCALE GENOMIC DNA]</scope>
    <source>
        <strain evidence="9 10">DSM 22130</strain>
    </source>
</reference>
<evidence type="ECO:0000256" key="1">
    <source>
        <dbReference type="ARBA" id="ARBA00004141"/>
    </source>
</evidence>
<proteinExistence type="inferred from homology"/>